<dbReference type="InterPro" id="IPR051710">
    <property type="entry name" value="Phosphatase_SH3-domain"/>
</dbReference>
<dbReference type="SUPFAM" id="SSF53254">
    <property type="entry name" value="Phosphoglycerate mutase-like"/>
    <property type="match status" value="1"/>
</dbReference>
<dbReference type="Pfam" id="PF00300">
    <property type="entry name" value="His_Phos_1"/>
    <property type="match status" value="1"/>
</dbReference>
<comment type="caution">
    <text evidence="1">The sequence shown here is derived from an EMBL/GenBank/DDBJ whole genome shotgun (WGS) entry which is preliminary data.</text>
</comment>
<organism evidence="1 2">
    <name type="scientific">Prorocentrum cordatum</name>
    <dbReference type="NCBI Taxonomy" id="2364126"/>
    <lineage>
        <taxon>Eukaryota</taxon>
        <taxon>Sar</taxon>
        <taxon>Alveolata</taxon>
        <taxon>Dinophyceae</taxon>
        <taxon>Prorocentrales</taxon>
        <taxon>Prorocentraceae</taxon>
        <taxon>Prorocentrum</taxon>
    </lineage>
</organism>
<evidence type="ECO:0000313" key="1">
    <source>
        <dbReference type="EMBL" id="CAK0808635.1"/>
    </source>
</evidence>
<evidence type="ECO:0008006" key="3">
    <source>
        <dbReference type="Google" id="ProtNLM"/>
    </source>
</evidence>
<dbReference type="Gene3D" id="3.40.50.1240">
    <property type="entry name" value="Phosphoglycerate mutase-like"/>
    <property type="match status" value="1"/>
</dbReference>
<keyword evidence="2" id="KW-1185">Reference proteome</keyword>
<evidence type="ECO:0000313" key="2">
    <source>
        <dbReference type="Proteomes" id="UP001189429"/>
    </source>
</evidence>
<dbReference type="InterPro" id="IPR029033">
    <property type="entry name" value="His_PPase_superfam"/>
</dbReference>
<dbReference type="CDD" id="cd07067">
    <property type="entry name" value="HP_PGM_like"/>
    <property type="match status" value="1"/>
</dbReference>
<dbReference type="SMART" id="SM00855">
    <property type="entry name" value="PGAM"/>
    <property type="match status" value="1"/>
</dbReference>
<reference evidence="1" key="1">
    <citation type="submission" date="2023-10" db="EMBL/GenBank/DDBJ databases">
        <authorList>
            <person name="Chen Y."/>
            <person name="Shah S."/>
            <person name="Dougan E. K."/>
            <person name="Thang M."/>
            <person name="Chan C."/>
        </authorList>
    </citation>
    <scope>NUCLEOTIDE SEQUENCE [LARGE SCALE GENOMIC DNA]</scope>
</reference>
<proteinExistence type="predicted"/>
<protein>
    <recommendedName>
        <fullName evidence="3">Histidine phosphatase family protein</fullName>
    </recommendedName>
</protein>
<dbReference type="PANTHER" id="PTHR16469:SF27">
    <property type="entry name" value="UBIQUITIN-ASSOCIATED AND SH3 DOMAIN-CONTAINING BA-RELATED"/>
    <property type="match status" value="1"/>
</dbReference>
<dbReference type="EMBL" id="CAUYUJ010004224">
    <property type="protein sequence ID" value="CAK0808635.1"/>
    <property type="molecule type" value="Genomic_DNA"/>
</dbReference>
<accession>A0ABN9QU44</accession>
<dbReference type="PANTHER" id="PTHR16469">
    <property type="entry name" value="UBIQUITIN-ASSOCIATED AND SH3 DOMAIN-CONTAINING BA-RELATED"/>
    <property type="match status" value="1"/>
</dbReference>
<dbReference type="InterPro" id="IPR013078">
    <property type="entry name" value="His_Pase_superF_clade-1"/>
</dbReference>
<sequence>MDDVFVTRHGARLDNGPDRQAGWMQKFGLPRDDAPLSPHGETAAMELAARMAEHNEEIPIAHVVSSPFIRCVQTASIVAQTLSLSVKVEPGICEILSTFPPGFMRPEEAKERFGAAIDLEYEPVVDAGSLSPEFSDGQAATRAARAASKVRENLGGRPGILFCGHGASCLGIVEAFGGCGYIGYCSLSRFARQVEGRQWSCVGEQGDVSHLSDKRTSLNSAF</sequence>
<dbReference type="Proteomes" id="UP001189429">
    <property type="component" value="Unassembled WGS sequence"/>
</dbReference>
<name>A0ABN9QU44_9DINO</name>
<gene>
    <name evidence="1" type="ORF">PCOR1329_LOCUS14166</name>
</gene>